<dbReference type="OrthoDB" id="9814202at2"/>
<dbReference type="SUPFAM" id="SSF55073">
    <property type="entry name" value="Nucleotide cyclase"/>
    <property type="match status" value="1"/>
</dbReference>
<proteinExistence type="predicted"/>
<keyword evidence="1" id="KW-0812">Transmembrane</keyword>
<dbReference type="InterPro" id="IPR000160">
    <property type="entry name" value="GGDEF_dom"/>
</dbReference>
<evidence type="ECO:0000313" key="5">
    <source>
        <dbReference type="Proteomes" id="UP000305888"/>
    </source>
</evidence>
<dbReference type="NCBIfam" id="TIGR00254">
    <property type="entry name" value="GGDEF"/>
    <property type="match status" value="1"/>
</dbReference>
<keyword evidence="5" id="KW-1185">Reference proteome</keyword>
<evidence type="ECO:0000259" key="3">
    <source>
        <dbReference type="PROSITE" id="PS50887"/>
    </source>
</evidence>
<dbReference type="SMART" id="SM00052">
    <property type="entry name" value="EAL"/>
    <property type="match status" value="1"/>
</dbReference>
<feature type="domain" description="GGDEF" evidence="3">
    <location>
        <begin position="407"/>
        <end position="540"/>
    </location>
</feature>
<dbReference type="RefSeq" id="WP_138576899.1">
    <property type="nucleotide sequence ID" value="NZ_CP040821.1"/>
</dbReference>
<accession>A0A5B8FJN6</accession>
<gene>
    <name evidence="4" type="ORF">FDP22_22510</name>
</gene>
<dbReference type="InterPro" id="IPR035919">
    <property type="entry name" value="EAL_sf"/>
</dbReference>
<dbReference type="InterPro" id="IPR029787">
    <property type="entry name" value="Nucleotide_cyclase"/>
</dbReference>
<feature type="domain" description="EAL" evidence="2">
    <location>
        <begin position="545"/>
        <end position="799"/>
    </location>
</feature>
<dbReference type="Gene3D" id="3.20.20.450">
    <property type="entry name" value="EAL domain"/>
    <property type="match status" value="1"/>
</dbReference>
<dbReference type="Pfam" id="PF12860">
    <property type="entry name" value="PAS_7"/>
    <property type="match status" value="1"/>
</dbReference>
<dbReference type="InterPro" id="IPR043128">
    <property type="entry name" value="Rev_trsase/Diguanyl_cyclase"/>
</dbReference>
<dbReference type="SUPFAM" id="SSF141868">
    <property type="entry name" value="EAL domain-like"/>
    <property type="match status" value="1"/>
</dbReference>
<evidence type="ECO:0000259" key="2">
    <source>
        <dbReference type="PROSITE" id="PS50883"/>
    </source>
</evidence>
<dbReference type="PROSITE" id="PS50883">
    <property type="entry name" value="EAL"/>
    <property type="match status" value="1"/>
</dbReference>
<protein>
    <submittedName>
        <fullName evidence="4">EAL domain-containing protein</fullName>
    </submittedName>
</protein>
<keyword evidence="4" id="KW-0614">Plasmid</keyword>
<dbReference type="CDD" id="cd01949">
    <property type="entry name" value="GGDEF"/>
    <property type="match status" value="1"/>
</dbReference>
<feature type="transmembrane region" description="Helical" evidence="1">
    <location>
        <begin position="186"/>
        <end position="206"/>
    </location>
</feature>
<keyword evidence="1" id="KW-0472">Membrane</keyword>
<dbReference type="EMBL" id="CP040821">
    <property type="protein sequence ID" value="QDL94647.1"/>
    <property type="molecule type" value="Genomic_DNA"/>
</dbReference>
<dbReference type="InterPro" id="IPR035965">
    <property type="entry name" value="PAS-like_dom_sf"/>
</dbReference>
<dbReference type="CDD" id="cd01948">
    <property type="entry name" value="EAL"/>
    <property type="match status" value="1"/>
</dbReference>
<dbReference type="InterPro" id="IPR052155">
    <property type="entry name" value="Biofilm_reg_signaling"/>
</dbReference>
<dbReference type="Gene3D" id="3.30.70.270">
    <property type="match status" value="1"/>
</dbReference>
<sequence>MLGFFTRSVPGPGAAVRAIRIVLAVVMICLLSAASYISVLVLKRQAALSHVSRYDVAFSAAQGLSEFLRLRGELYELALEPDSPSAADAVRLRYEILLSRLSLFEAGDFITFVQEDPERAETVKQISDRLFGLDSVIDDPAHTREALAATRPLEASFTGLVSAANSYGGSQVAREQRELFQLHWEFTGLAISLAVGGFILFVLNAWQNRLLVVAQKSLAETNAELREAGADLAAAVTEKQQANVELTVQNGLFETALDNMSHGLAMFDATGRVIVSNRRMAEIFRLKVERLRPGAELAELEKALIDAGACSAQDAREILSQHTMSGAASEPESFVLHLQDGRTIMLSRQPMAGGGWTATYEDITERHRAQAQIYHMARHDVLTDLPNRTLLLERFQTTLLRDRAAERLTAVMCIDLDNFKKINDTFGHPFGDKLLCQAALRLRAIFRDGDTISRVGGDEFTVVYGGLTSAEQANAIAERLADALSEPYYIGGHEVFCAGSIGIAVSENTAESVDELLVNADLALYQAKAAGRATYTFYTSDMLVRTKRRGRIESTLLSESFGEQFHLAFQPITDLATGRVTSVEGLVRWRHAAADRVSPQEVITVAEETGLIVDLGAWVLHEACEIATTLPEEINMAVNLSPLQFGRSNIVDIVSRTLKDTGLPARRLDLEITETLLLEDSPRIVDDLRALRALGARLSLDDFGTGYSSLRYLRRFAVDKIKIDRSFIEEIGRNRDHSSIVHAIINMANSLGIRTVAEGVETAEQLEIVRAAGCSEVQGYLISRPLRKAELDRFLTDRPGW</sequence>
<dbReference type="InterPro" id="IPR001633">
    <property type="entry name" value="EAL_dom"/>
</dbReference>
<dbReference type="SMART" id="SM00267">
    <property type="entry name" value="GGDEF"/>
    <property type="match status" value="1"/>
</dbReference>
<dbReference type="SUPFAM" id="SSF55785">
    <property type="entry name" value="PYP-like sensor domain (PAS domain)"/>
    <property type="match status" value="1"/>
</dbReference>
<feature type="transmembrane region" description="Helical" evidence="1">
    <location>
        <begin position="20"/>
        <end position="42"/>
    </location>
</feature>
<reference evidence="4 5" key="1">
    <citation type="submission" date="2019-06" db="EMBL/GenBank/DDBJ databases">
        <title>Genome sequence of Rhodobacteraceae bacterium D4M1.</title>
        <authorList>
            <person name="Cao J."/>
        </authorList>
    </citation>
    <scope>NUCLEOTIDE SEQUENCE [LARGE SCALE GENOMIC DNA]</scope>
    <source>
        <strain evidence="4 5">D4M1</strain>
        <plasmid evidence="5">pd4m1c</plasmid>
    </source>
</reference>
<name>A0A5B8FJN6_9RHOB</name>
<dbReference type="AlphaFoldDB" id="A0A5B8FJN6"/>
<dbReference type="PROSITE" id="PS50887">
    <property type="entry name" value="GGDEF"/>
    <property type="match status" value="1"/>
</dbReference>
<geneLocation type="plasmid" evidence="5">
    <name>pd4m1c</name>
</geneLocation>
<evidence type="ECO:0000256" key="1">
    <source>
        <dbReference type="SAM" id="Phobius"/>
    </source>
</evidence>
<dbReference type="Gene3D" id="3.30.450.20">
    <property type="entry name" value="PAS domain"/>
    <property type="match status" value="1"/>
</dbReference>
<dbReference type="Proteomes" id="UP000305888">
    <property type="component" value="Plasmid pD4M1C"/>
</dbReference>
<evidence type="ECO:0000313" key="4">
    <source>
        <dbReference type="EMBL" id="QDL94647.1"/>
    </source>
</evidence>
<dbReference type="KEGG" id="ppru:FDP22_22510"/>
<dbReference type="Pfam" id="PF00563">
    <property type="entry name" value="EAL"/>
    <property type="match status" value="1"/>
</dbReference>
<organism evidence="4 5">
    <name type="scientific">Paroceanicella profunda</name>
    <dbReference type="NCBI Taxonomy" id="2579971"/>
    <lineage>
        <taxon>Bacteria</taxon>
        <taxon>Pseudomonadati</taxon>
        <taxon>Pseudomonadota</taxon>
        <taxon>Alphaproteobacteria</taxon>
        <taxon>Rhodobacterales</taxon>
        <taxon>Paracoccaceae</taxon>
        <taxon>Paroceanicella</taxon>
    </lineage>
</organism>
<dbReference type="PANTHER" id="PTHR44757">
    <property type="entry name" value="DIGUANYLATE CYCLASE DGCP"/>
    <property type="match status" value="1"/>
</dbReference>
<dbReference type="Pfam" id="PF00990">
    <property type="entry name" value="GGDEF"/>
    <property type="match status" value="1"/>
</dbReference>
<dbReference type="PANTHER" id="PTHR44757:SF2">
    <property type="entry name" value="BIOFILM ARCHITECTURE MAINTENANCE PROTEIN MBAA"/>
    <property type="match status" value="1"/>
</dbReference>
<keyword evidence="1" id="KW-1133">Transmembrane helix</keyword>